<dbReference type="EMBL" id="BMAW01042514">
    <property type="protein sequence ID" value="GFS34639.1"/>
    <property type="molecule type" value="Genomic_DNA"/>
</dbReference>
<evidence type="ECO:0000313" key="5">
    <source>
        <dbReference type="Proteomes" id="UP000887013"/>
    </source>
</evidence>
<gene>
    <name evidence="4" type="ORF">NPIL_158771</name>
    <name evidence="2" type="ORF">NPIL_244501</name>
    <name evidence="3" type="ORF">NPIL_555891</name>
</gene>
<feature type="region of interest" description="Disordered" evidence="1">
    <location>
        <begin position="1"/>
        <end position="31"/>
    </location>
</feature>
<evidence type="ECO:0000313" key="3">
    <source>
        <dbReference type="EMBL" id="GFT11202.1"/>
    </source>
</evidence>
<dbReference type="Proteomes" id="UP000887013">
    <property type="component" value="Unassembled WGS sequence"/>
</dbReference>
<proteinExistence type="predicted"/>
<evidence type="ECO:0000313" key="4">
    <source>
        <dbReference type="EMBL" id="GFT31436.1"/>
    </source>
</evidence>
<comment type="caution">
    <text evidence="3">The sequence shown here is derived from an EMBL/GenBank/DDBJ whole genome shotgun (WGS) entry which is preliminary data.</text>
</comment>
<feature type="non-terminal residue" evidence="3">
    <location>
        <position position="1"/>
    </location>
</feature>
<evidence type="ECO:0000256" key="1">
    <source>
        <dbReference type="SAM" id="MobiDB-lite"/>
    </source>
</evidence>
<accession>A0A8X6TG46</accession>
<dbReference type="AlphaFoldDB" id="A0A8X6TG46"/>
<reference evidence="3" key="1">
    <citation type="submission" date="2020-08" db="EMBL/GenBank/DDBJ databases">
        <title>Multicomponent nature underlies the extraordinary mechanical properties of spider dragline silk.</title>
        <authorList>
            <person name="Kono N."/>
            <person name="Nakamura H."/>
            <person name="Mori M."/>
            <person name="Yoshida Y."/>
            <person name="Ohtoshi R."/>
            <person name="Malay A.D."/>
            <person name="Moran D.A.P."/>
            <person name="Tomita M."/>
            <person name="Numata K."/>
            <person name="Arakawa K."/>
        </authorList>
    </citation>
    <scope>NUCLEOTIDE SEQUENCE</scope>
</reference>
<dbReference type="EMBL" id="BMAW01057454">
    <property type="protein sequence ID" value="GFT11202.1"/>
    <property type="molecule type" value="Genomic_DNA"/>
</dbReference>
<dbReference type="EMBL" id="BMAW01061502">
    <property type="protein sequence ID" value="GFT31436.1"/>
    <property type="molecule type" value="Genomic_DNA"/>
</dbReference>
<evidence type="ECO:0000313" key="2">
    <source>
        <dbReference type="EMBL" id="GFS34639.1"/>
    </source>
</evidence>
<sequence>IPPDNNGFFRTRTHGSSERHQPQACDQDNSATITTCDHGHEIKDAISDIYSVILTLTPHKQGADHTAKSIEICQTTYIVTKWPIILEITSEIDTMEVITPENVKRPCDISVIKGIVTPVKVVVTRDQ</sequence>
<protein>
    <submittedName>
        <fullName evidence="3">Uncharacterized protein</fullName>
    </submittedName>
</protein>
<keyword evidence="5" id="KW-1185">Reference proteome</keyword>
<name>A0A8X6TG46_NEPPI</name>
<organism evidence="3 5">
    <name type="scientific">Nephila pilipes</name>
    <name type="common">Giant wood spider</name>
    <name type="synonym">Nephila maculata</name>
    <dbReference type="NCBI Taxonomy" id="299642"/>
    <lineage>
        <taxon>Eukaryota</taxon>
        <taxon>Metazoa</taxon>
        <taxon>Ecdysozoa</taxon>
        <taxon>Arthropoda</taxon>
        <taxon>Chelicerata</taxon>
        <taxon>Arachnida</taxon>
        <taxon>Araneae</taxon>
        <taxon>Araneomorphae</taxon>
        <taxon>Entelegynae</taxon>
        <taxon>Araneoidea</taxon>
        <taxon>Nephilidae</taxon>
        <taxon>Nephila</taxon>
    </lineage>
</organism>